<accession>A0A1T4K821</accession>
<dbReference type="EMBL" id="FUWW01000003">
    <property type="protein sequence ID" value="SJZ38487.1"/>
    <property type="molecule type" value="Genomic_DNA"/>
</dbReference>
<reference evidence="1 2" key="1">
    <citation type="submission" date="2017-02" db="EMBL/GenBank/DDBJ databases">
        <authorList>
            <person name="Peterson S.W."/>
        </authorList>
    </citation>
    <scope>NUCLEOTIDE SEQUENCE [LARGE SCALE GENOMIC DNA]</scope>
    <source>
        <strain evidence="1 2">ATCC 51222</strain>
    </source>
</reference>
<dbReference type="STRING" id="290054.SAMN02745114_00321"/>
<dbReference type="GO" id="GO:0003677">
    <property type="term" value="F:DNA binding"/>
    <property type="evidence" value="ECO:0007669"/>
    <property type="project" value="InterPro"/>
</dbReference>
<proteinExistence type="predicted"/>
<name>A0A1T4K821_9FIRM</name>
<keyword evidence="2" id="KW-1185">Reference proteome</keyword>
<dbReference type="RefSeq" id="WP_078767828.1">
    <property type="nucleotide sequence ID" value="NZ_FUWW01000003.1"/>
</dbReference>
<dbReference type="InterPro" id="IPR010982">
    <property type="entry name" value="Lambda_DNA-bd_dom_sf"/>
</dbReference>
<dbReference type="Proteomes" id="UP000190657">
    <property type="component" value="Unassembled WGS sequence"/>
</dbReference>
<organism evidence="1 2">
    <name type="scientific">Eubacterium coprostanoligenes</name>
    <dbReference type="NCBI Taxonomy" id="290054"/>
    <lineage>
        <taxon>Bacteria</taxon>
        <taxon>Bacillati</taxon>
        <taxon>Bacillota</taxon>
        <taxon>Clostridia</taxon>
        <taxon>Eubacteriales</taxon>
        <taxon>Eubacteriaceae</taxon>
        <taxon>Eubacterium</taxon>
    </lineage>
</organism>
<evidence type="ECO:0000313" key="1">
    <source>
        <dbReference type="EMBL" id="SJZ38487.1"/>
    </source>
</evidence>
<dbReference type="OrthoDB" id="2002608at2"/>
<gene>
    <name evidence="1" type="ORF">SAMN02745114_00321</name>
</gene>
<sequence>MKKTTEELLEILKNKKSIRDYFKEEIDELVFSSLAEYLELLLNDKKLKKSEVIKKSNIDKNYAYQIFNGNKDNPSRDKMIMLAFGMGLNVLETRKLLKIANSSDLYARNPRDSVFIYCLNKGSNLIEVNELLSDYNLELLE</sequence>
<dbReference type="SUPFAM" id="SSF47413">
    <property type="entry name" value="lambda repressor-like DNA-binding domains"/>
    <property type="match status" value="1"/>
</dbReference>
<evidence type="ECO:0000313" key="2">
    <source>
        <dbReference type="Proteomes" id="UP000190657"/>
    </source>
</evidence>
<dbReference type="AlphaFoldDB" id="A0A1T4K821"/>
<evidence type="ECO:0008006" key="3">
    <source>
        <dbReference type="Google" id="ProtNLM"/>
    </source>
</evidence>
<protein>
    <recommendedName>
        <fullName evidence="3">XRE family transcriptional regulator</fullName>
    </recommendedName>
</protein>